<protein>
    <recommendedName>
        <fullName evidence="2">Tankyrase 1-binding protein C-terminal domain-containing protein</fullName>
    </recommendedName>
</protein>
<dbReference type="Proteomes" id="UP001469553">
    <property type="component" value="Unassembled WGS sequence"/>
</dbReference>
<feature type="compositionally biased region" description="Polar residues" evidence="1">
    <location>
        <begin position="300"/>
        <end position="311"/>
    </location>
</feature>
<dbReference type="EMBL" id="JAHRIP010000175">
    <property type="protein sequence ID" value="MEQ2278907.1"/>
    <property type="molecule type" value="Genomic_DNA"/>
</dbReference>
<evidence type="ECO:0000313" key="3">
    <source>
        <dbReference type="EMBL" id="MEQ2278907.1"/>
    </source>
</evidence>
<proteinExistence type="predicted"/>
<dbReference type="InterPro" id="IPR040006">
    <property type="entry name" value="TNKS1BP1-like"/>
</dbReference>
<evidence type="ECO:0000259" key="2">
    <source>
        <dbReference type="SMART" id="SM01319"/>
    </source>
</evidence>
<feature type="compositionally biased region" description="Low complexity" evidence="1">
    <location>
        <begin position="142"/>
        <end position="155"/>
    </location>
</feature>
<dbReference type="InterPro" id="IPR032764">
    <property type="entry name" value="Tankyrase-bd_C"/>
</dbReference>
<evidence type="ECO:0000256" key="1">
    <source>
        <dbReference type="SAM" id="MobiDB-lite"/>
    </source>
</evidence>
<feature type="domain" description="Tankyrase 1-binding protein C-terminal" evidence="2">
    <location>
        <begin position="169"/>
        <end position="350"/>
    </location>
</feature>
<comment type="caution">
    <text evidence="3">The sequence shown here is derived from an EMBL/GenBank/DDBJ whole genome shotgun (WGS) entry which is preliminary data.</text>
</comment>
<dbReference type="PANTHER" id="PTHR22042">
    <property type="entry name" value="TANKYRASE 1 BINDING PROTEIN"/>
    <property type="match status" value="1"/>
</dbReference>
<accession>A0ABV0XBT4</accession>
<feature type="compositionally biased region" description="Basic and acidic residues" evidence="1">
    <location>
        <begin position="286"/>
        <end position="299"/>
    </location>
</feature>
<sequence length="359" mass="38836">MQYLGGKLSAAQHQVAGWVGSFRRSLQGALELVWGPTNEKQEVDEEEDVDDKEKEEGGDGDGEGEGRFQRAVSPLRNFARRSRRSLQRLSDRSRQPLQKRATETCSPHVYSYSINNEDEPIEALFHSEPPQQDGISEQTLKPDSSTPISDPVPDVSSEDVDCTDSQREPDLAPFPEISTPLLDTSTQRSKAVLSRRRTRSRPSRSLRLGSIKAARVELNIHDAEKGAESNENESDSEEEPPKSKPASSPLTSTQKVPMFPGLSPAALLAGIKKKTGGGAAGAGEGTAKDKGPQEKESQNKEVASSLSQISGSPRLPAHLAGAARVLPPNDSKDGSAASSPAWLKELKSKKRMSQHNGET</sequence>
<evidence type="ECO:0000313" key="4">
    <source>
        <dbReference type="Proteomes" id="UP001469553"/>
    </source>
</evidence>
<feature type="compositionally biased region" description="Polar residues" evidence="1">
    <location>
        <begin position="129"/>
        <end position="141"/>
    </location>
</feature>
<dbReference type="SMART" id="SM01319">
    <property type="entry name" value="Tankyrase_bdg_C"/>
    <property type="match status" value="1"/>
</dbReference>
<dbReference type="Pfam" id="PF15327">
    <property type="entry name" value="Tankyrase_bdg_C"/>
    <property type="match status" value="1"/>
</dbReference>
<feature type="region of interest" description="Disordered" evidence="1">
    <location>
        <begin position="127"/>
        <end position="261"/>
    </location>
</feature>
<feature type="compositionally biased region" description="Basic residues" evidence="1">
    <location>
        <begin position="193"/>
        <end position="204"/>
    </location>
</feature>
<reference evidence="3 4" key="1">
    <citation type="submission" date="2021-06" db="EMBL/GenBank/DDBJ databases">
        <authorList>
            <person name="Palmer J.M."/>
        </authorList>
    </citation>
    <scope>NUCLEOTIDE SEQUENCE [LARGE SCALE GENOMIC DNA]</scope>
    <source>
        <strain evidence="3 4">AS_MEX2019</strain>
        <tissue evidence="3">Muscle</tissue>
    </source>
</reference>
<feature type="region of interest" description="Disordered" evidence="1">
    <location>
        <begin position="33"/>
        <end position="110"/>
    </location>
</feature>
<organism evidence="3 4">
    <name type="scientific">Ameca splendens</name>
    <dbReference type="NCBI Taxonomy" id="208324"/>
    <lineage>
        <taxon>Eukaryota</taxon>
        <taxon>Metazoa</taxon>
        <taxon>Chordata</taxon>
        <taxon>Craniata</taxon>
        <taxon>Vertebrata</taxon>
        <taxon>Euteleostomi</taxon>
        <taxon>Actinopterygii</taxon>
        <taxon>Neopterygii</taxon>
        <taxon>Teleostei</taxon>
        <taxon>Neoteleostei</taxon>
        <taxon>Acanthomorphata</taxon>
        <taxon>Ovalentaria</taxon>
        <taxon>Atherinomorphae</taxon>
        <taxon>Cyprinodontiformes</taxon>
        <taxon>Goodeidae</taxon>
        <taxon>Ameca</taxon>
    </lineage>
</organism>
<gene>
    <name evidence="3" type="ORF">AMECASPLE_004179</name>
</gene>
<feature type="compositionally biased region" description="Basic and acidic residues" evidence="1">
    <location>
        <begin position="214"/>
        <end position="228"/>
    </location>
</feature>
<name>A0ABV0XBT4_9TELE</name>
<dbReference type="PANTHER" id="PTHR22042:SF3">
    <property type="entry name" value="RIKEN CDNA 2900026A02 GENE"/>
    <property type="match status" value="1"/>
</dbReference>
<keyword evidence="4" id="KW-1185">Reference proteome</keyword>
<feature type="region of interest" description="Disordered" evidence="1">
    <location>
        <begin position="274"/>
        <end position="359"/>
    </location>
</feature>